<dbReference type="Gene3D" id="3.40.50.150">
    <property type="entry name" value="Vaccinia Virus protein VP39"/>
    <property type="match status" value="1"/>
</dbReference>
<reference evidence="1 2" key="1">
    <citation type="submission" date="2020-03" db="EMBL/GenBank/DDBJ databases">
        <title>Genomic Encyclopedia of Type Strains, Phase IV (KMG-IV): sequencing the most valuable type-strain genomes for metagenomic binning, comparative biology and taxonomic classification.</title>
        <authorList>
            <person name="Goeker M."/>
        </authorList>
    </citation>
    <scope>NUCLEOTIDE SEQUENCE [LARGE SCALE GENOMIC DNA]</scope>
    <source>
        <strain evidence="1 2">DSM 24233</strain>
    </source>
</reference>
<evidence type="ECO:0000313" key="2">
    <source>
        <dbReference type="Proteomes" id="UP000580856"/>
    </source>
</evidence>
<keyword evidence="2" id="KW-1185">Reference proteome</keyword>
<dbReference type="AlphaFoldDB" id="A0A846QJ51"/>
<dbReference type="PANTHER" id="PTHR43861">
    <property type="entry name" value="TRANS-ACONITATE 2-METHYLTRANSFERASE-RELATED"/>
    <property type="match status" value="1"/>
</dbReference>
<gene>
    <name evidence="1" type="ORF">GGQ74_000727</name>
</gene>
<dbReference type="GO" id="GO:0032259">
    <property type="term" value="P:methylation"/>
    <property type="evidence" value="ECO:0007669"/>
    <property type="project" value="UniProtKB-KW"/>
</dbReference>
<evidence type="ECO:0000313" key="1">
    <source>
        <dbReference type="EMBL" id="NJB67087.1"/>
    </source>
</evidence>
<dbReference type="SUPFAM" id="SSF53335">
    <property type="entry name" value="S-adenosyl-L-methionine-dependent methyltransferases"/>
    <property type="match status" value="1"/>
</dbReference>
<dbReference type="GO" id="GO:0008168">
    <property type="term" value="F:methyltransferase activity"/>
    <property type="evidence" value="ECO:0007669"/>
    <property type="project" value="UniProtKB-KW"/>
</dbReference>
<name>A0A846QJ51_9BACT</name>
<proteinExistence type="predicted"/>
<dbReference type="EMBL" id="JAATJA010000001">
    <property type="protein sequence ID" value="NJB67087.1"/>
    <property type="molecule type" value="Genomic_DNA"/>
</dbReference>
<dbReference type="InterPro" id="IPR029063">
    <property type="entry name" value="SAM-dependent_MTases_sf"/>
</dbReference>
<protein>
    <submittedName>
        <fullName evidence="1">SAM-dependent methyltransferase</fullName>
    </submittedName>
</protein>
<keyword evidence="1" id="KW-0489">Methyltransferase</keyword>
<sequence>MTGVGHGLKCLCGGERFRREFLFDAPPDGETRFHFEGEYLREMWRCGYCGHFLARMRMDISDLYERDYVDMTYGGEKGLEEAFTRIVSLPPERSDNVWRVARIISFAEARYRSSDPSGAALRLLDVGSGLGVFPHAMRQAGWNCMALDTDERLVAHARKAAGVLAVCGDFLTLPGLEGFDAITFNKVLEHVADPVAMLAAAGEKLAPGGFVYLEVPDGVSALADGPWREEFFVEHLHVFSCASVAIMAERAGFAPLAIERVNEPSGKYTLRAFLEPDRLGPAWWAV</sequence>
<dbReference type="CDD" id="cd02440">
    <property type="entry name" value="AdoMet_MTases"/>
    <property type="match status" value="1"/>
</dbReference>
<dbReference type="RefSeq" id="WP_209280059.1">
    <property type="nucleotide sequence ID" value="NZ_JAATJA010000001.1"/>
</dbReference>
<organism evidence="1 2">
    <name type="scientific">Desulfobaculum xiamenense</name>
    <dbReference type="NCBI Taxonomy" id="995050"/>
    <lineage>
        <taxon>Bacteria</taxon>
        <taxon>Pseudomonadati</taxon>
        <taxon>Thermodesulfobacteriota</taxon>
        <taxon>Desulfovibrionia</taxon>
        <taxon>Desulfovibrionales</taxon>
        <taxon>Desulfovibrionaceae</taxon>
        <taxon>Desulfobaculum</taxon>
    </lineage>
</organism>
<keyword evidence="1" id="KW-0808">Transferase</keyword>
<comment type="caution">
    <text evidence="1">The sequence shown here is derived from an EMBL/GenBank/DDBJ whole genome shotgun (WGS) entry which is preliminary data.</text>
</comment>
<dbReference type="Pfam" id="PF13489">
    <property type="entry name" value="Methyltransf_23"/>
    <property type="match status" value="1"/>
</dbReference>
<accession>A0A846QJ51</accession>
<dbReference type="Proteomes" id="UP000580856">
    <property type="component" value="Unassembled WGS sequence"/>
</dbReference>